<dbReference type="SUPFAM" id="SSF47979">
    <property type="entry name" value="Iron-dependent repressor protein, dimerization domain"/>
    <property type="match status" value="1"/>
</dbReference>
<protein>
    <submittedName>
        <fullName evidence="9">Metal-dependent transcriptional regulator</fullName>
    </submittedName>
</protein>
<reference evidence="10" key="1">
    <citation type="journal article" date="2019" name="Int. J. Syst. Evol. Microbiol.">
        <title>The Global Catalogue of Microorganisms (GCM) 10K type strain sequencing project: providing services to taxonomists for standard genome sequencing and annotation.</title>
        <authorList>
            <consortium name="The Broad Institute Genomics Platform"/>
            <consortium name="The Broad Institute Genome Sequencing Center for Infectious Disease"/>
            <person name="Wu L."/>
            <person name="Ma J."/>
        </authorList>
    </citation>
    <scope>NUCLEOTIDE SEQUENCE [LARGE SCALE GENOMIC DNA]</scope>
    <source>
        <strain evidence="10">CGMCC 4.7676</strain>
    </source>
</reference>
<dbReference type="SUPFAM" id="SSF46785">
    <property type="entry name" value="Winged helix' DNA-binding domain"/>
    <property type="match status" value="1"/>
</dbReference>
<evidence type="ECO:0000256" key="6">
    <source>
        <dbReference type="ARBA" id="ARBA00023125"/>
    </source>
</evidence>
<dbReference type="InterPro" id="IPR036388">
    <property type="entry name" value="WH-like_DNA-bd_sf"/>
</dbReference>
<proteinExistence type="inferred from homology"/>
<dbReference type="EMBL" id="JBHRWK010000079">
    <property type="protein sequence ID" value="MFC3455069.1"/>
    <property type="molecule type" value="Genomic_DNA"/>
</dbReference>
<comment type="caution">
    <text evidence="9">The sequence shown here is derived from an EMBL/GenBank/DDBJ whole genome shotgun (WGS) entry which is preliminary data.</text>
</comment>
<dbReference type="RefSeq" id="WP_378245150.1">
    <property type="nucleotide sequence ID" value="NZ_JBHRWK010000079.1"/>
</dbReference>
<evidence type="ECO:0000256" key="4">
    <source>
        <dbReference type="ARBA" id="ARBA00023004"/>
    </source>
</evidence>
<keyword evidence="10" id="KW-1185">Reference proteome</keyword>
<evidence type="ECO:0000313" key="9">
    <source>
        <dbReference type="EMBL" id="MFC3455069.1"/>
    </source>
</evidence>
<evidence type="ECO:0000256" key="1">
    <source>
        <dbReference type="ARBA" id="ARBA00004496"/>
    </source>
</evidence>
<dbReference type="Proteomes" id="UP001595645">
    <property type="component" value="Unassembled WGS sequence"/>
</dbReference>
<accession>A0ABV7PAT1</accession>
<gene>
    <name evidence="9" type="ORF">ACFOSH_37020</name>
</gene>
<dbReference type="InterPro" id="IPR022687">
    <property type="entry name" value="HTH_DTXR"/>
</dbReference>
<evidence type="ECO:0000256" key="3">
    <source>
        <dbReference type="ARBA" id="ARBA00011738"/>
    </source>
</evidence>
<dbReference type="PANTHER" id="PTHR33238">
    <property type="entry name" value="IRON (METAL) DEPENDENT REPRESSOR, DTXR FAMILY"/>
    <property type="match status" value="1"/>
</dbReference>
<keyword evidence="5" id="KW-0805">Transcription regulation</keyword>
<dbReference type="Gene3D" id="2.30.30.90">
    <property type="match status" value="1"/>
</dbReference>
<dbReference type="SUPFAM" id="SSF50037">
    <property type="entry name" value="C-terminal domain of transcriptional repressors"/>
    <property type="match status" value="1"/>
</dbReference>
<dbReference type="InterPro" id="IPR001367">
    <property type="entry name" value="Fe_dep_repressor"/>
</dbReference>
<feature type="domain" description="HTH dtxR-type" evidence="8">
    <location>
        <begin position="6"/>
        <end position="67"/>
    </location>
</feature>
<keyword evidence="7" id="KW-0804">Transcription</keyword>
<organism evidence="9 10">
    <name type="scientific">Amycolatopsis speibonae</name>
    <dbReference type="NCBI Taxonomy" id="1450224"/>
    <lineage>
        <taxon>Bacteria</taxon>
        <taxon>Bacillati</taxon>
        <taxon>Actinomycetota</taxon>
        <taxon>Actinomycetes</taxon>
        <taxon>Pseudonocardiales</taxon>
        <taxon>Pseudonocardiaceae</taxon>
        <taxon>Amycolatopsis</taxon>
    </lineage>
</organism>
<dbReference type="Gene3D" id="1.10.60.10">
    <property type="entry name" value="Iron dependent repressor, metal binding and dimerisation domain"/>
    <property type="match status" value="1"/>
</dbReference>
<dbReference type="Pfam" id="PF01325">
    <property type="entry name" value="Fe_dep_repress"/>
    <property type="match status" value="1"/>
</dbReference>
<evidence type="ECO:0000256" key="2">
    <source>
        <dbReference type="ARBA" id="ARBA00007871"/>
    </source>
</evidence>
<dbReference type="PROSITE" id="PS50944">
    <property type="entry name" value="HTH_DTXR"/>
    <property type="match status" value="1"/>
</dbReference>
<keyword evidence="6" id="KW-0238">DNA-binding</keyword>
<dbReference type="Pfam" id="PF02742">
    <property type="entry name" value="Fe_dep_repr_C"/>
    <property type="match status" value="1"/>
</dbReference>
<dbReference type="InterPro" id="IPR050536">
    <property type="entry name" value="DtxR_MntR_Metal-Reg"/>
</dbReference>
<name>A0ABV7PAT1_9PSEU</name>
<dbReference type="InterPro" id="IPR036421">
    <property type="entry name" value="Fe_dep_repressor_sf"/>
</dbReference>
<evidence type="ECO:0000256" key="7">
    <source>
        <dbReference type="ARBA" id="ARBA00023163"/>
    </source>
</evidence>
<evidence type="ECO:0000259" key="8">
    <source>
        <dbReference type="PROSITE" id="PS50944"/>
    </source>
</evidence>
<dbReference type="InterPro" id="IPR036390">
    <property type="entry name" value="WH_DNA-bd_sf"/>
</dbReference>
<evidence type="ECO:0000256" key="5">
    <source>
        <dbReference type="ARBA" id="ARBA00023015"/>
    </source>
</evidence>
<comment type="subunit">
    <text evidence="3">Homodimer.</text>
</comment>
<keyword evidence="4" id="KW-0408">Iron</keyword>
<comment type="subcellular location">
    <subcellularLocation>
        <location evidence="1">Cytoplasm</location>
    </subcellularLocation>
</comment>
<dbReference type="PANTHER" id="PTHR33238:SF10">
    <property type="entry name" value="IRON-DEPENDENT REPRESSOR IDER"/>
    <property type="match status" value="1"/>
</dbReference>
<dbReference type="Gene3D" id="1.10.10.10">
    <property type="entry name" value="Winged helix-like DNA-binding domain superfamily/Winged helix DNA-binding domain"/>
    <property type="match status" value="1"/>
</dbReference>
<evidence type="ECO:0000313" key="10">
    <source>
        <dbReference type="Proteomes" id="UP001595645"/>
    </source>
</evidence>
<sequence>MTAQGLIDTTEMYLKAAYELEEDGVVPLRARIADRLEQSPPTVSQTVARLQRDGLLLVGEDRRLELSPEGRRIAVRVMGKHRLAETLLYRVIGLDWARLHAEACRWEHVMSDEAARRIFDLCGGPRFSPYGGPIPGLDFLGVPGLSPVSAPPGRRPATHPGRREVRLHRISERIQDDAAFLGTLLAAGLTPGARVTLTPVEGCRVEMRTPTAAVVLDRRQASMLIVCDPVAPDSAATARARCVAAP</sequence>
<comment type="similarity">
    <text evidence="2">Belongs to the DtxR/MntR family.</text>
</comment>
<dbReference type="InterPro" id="IPR038157">
    <property type="entry name" value="FeoA_core_dom"/>
</dbReference>
<dbReference type="SMART" id="SM00529">
    <property type="entry name" value="HTH_DTXR"/>
    <property type="match status" value="1"/>
</dbReference>
<dbReference type="InterPro" id="IPR022689">
    <property type="entry name" value="Iron_dep_repressor"/>
</dbReference>
<dbReference type="InterPro" id="IPR008988">
    <property type="entry name" value="Transcriptional_repressor_C"/>
</dbReference>